<sequence>MKRFLQFNSVLSNKVCKSIFILFALFSAGSLFSQEITINRTVVENNTECKQFDVSMEIIGDPSFAPQEVVLIIDRSGSMDDGPSPDPIDFAKDAAIEFVNNLLAPANNPTGLNKVSIVSYADSASIDIGLTGVSGKQDIIDAIEDIVTNGNTNIQDGLIKADQVLINEASFNCVTSRSIILLTDGVANRDNNGSQCQNTGSNTICQIRAIQAGVNAQTTTVSGQVYNQNIYSIGLFSAISGTQQTVATSTIDQIQNAGLYVTENEADLSGIYSDILGQFATAALQLPGEPLVMNTLPSGFEYVAGSLSASKGTPSFSGEVLSWYVDEIKHETVTLNYSIRAVDLSVCGNQPTGTGMAVMRYEDSSCGTREENFVNPGIVVPCPVVTASVVNADCFGSSTGSIDLSVTGGYTYTYSWSNGATSQDLMNVPAGTYTVTINDSRGCDPIVESYTVGQSSQITATITAVDGTQAGQCVDGTATANPSGGNSPYTYQWSASAGNQTTQTATNLPAGEHTVVIRDANLCEITKTVIVDCDVEGWYFECGDDVKVDEYGYNANCNENTVVPIPNPGNVYEYVVEIIFKNNNPGEVIQFTDSSGVSHSLVRSIPAGASPNKWVYRGLFAGSTSSVTYDVSSARKCNLQSVVVYAFRNVPLASATAGVFTSQSGYNDVVTIDITIPAFTGPRDVVLEVPISELTPDGRYLKLMGSAGGVSNELFIYGPDASLPGGTCCLAIPNLTLENVPGAATTVTITVDTRSGQNGQTVNGQSWVIAGGVNIDALCYEDLEISLDTKVDVLCYEDNTGSITVNATGGLAPLMYALNGGTPQSSPVFENLTAGTYTVSVTDALANTETLSVTITEPEAISIILTKVNATQTQGCLNGEATASPSGGTPPYTYQWSASAGGQTTQTATNLPAGTHTVIVTDANDCELEQGVVIDCIENCDAVITVDSTTNVLCANETTGSATVSASSIANPAATFTFTWSTGDVVPGVTTSTLNNLGAGVYTVSVTIDGTVCLPVEQSVTITEPASALNVTATSTDESGPATGDGTATANASGGTPPYSYSWSPGGETLQTITGLSAGVYTVTVTDANGCFASASTTVNPGTCLDLAATASATPVSCNGDSDGTATVGVTGGSGTHTYLWSPGNQTTQTITGLSAGIYTVTVTDQVTLCTVQSTTTVNEPGVLSPGIAVTNVSCFGNDTGSLDLTVTGGTAPYTFLWSPNGETTEDLFDLSAGTYSVTITDANGCTVTDSATVQQPASGLSLTSTITDVLCNGVDSGAIDITVLGGTPPYSYSWSNGETTEDLVNVVAGSYTVIVTDANGCTLTESNLVIEEPTNEINIVLTKENATTAQGCTDGEATATVNGGTAPYEYLWSVSAGGQTTATATNLPSGTHTVTVTDANGCTLEQGVVIDCSNTCDAIVVVDGVTDVLCTGDETGSATVSASSIANPTATFTFTWNTVPAQIDANVTTSTLSAVSAGVYTVSVTIDGTICSPVEQSVTITEPTNALNVTATATDESGPTTGDGTATAIPTGGTPPYTYSWAPNGETTQTITGLSAGVYTVTVTDANGCIDTATATVNPGTCLDLTAFAASTPVTCNGDSDGTATATVTGGSGSFTYLWTNGETTAAIIGLSGGSYTVTVTDTVTLCTTEATTTVNEPNVLNSGIAVTNVGCFGNTTGSLDLTVAGGTAPYTFLWSPNGETTEDLFDLAAGVYSVTITDARGCITTDSATIEQPAAGLELSIVSQTDIVCSGTGSVTVEAVGGTTPYLYNVDGGAYQASGVFDNLTVGVHSVTVLDANGCTLSIDVTILTNCILAVDDINDTFVDMPVDGDVSTNDENADGPAGTEVFTLVNGPSEGTLVFNPDGTYTYTPGAG</sequence>
<dbReference type="EMBL" id="FNBA01000006">
    <property type="protein sequence ID" value="SDF14895.1"/>
    <property type="molecule type" value="Genomic_DNA"/>
</dbReference>
<accession>A0A1G7IQK9</accession>
<dbReference type="OrthoDB" id="9805017at2"/>
<evidence type="ECO:0000259" key="3">
    <source>
        <dbReference type="PROSITE" id="PS50234"/>
    </source>
</evidence>
<evidence type="ECO:0000313" key="5">
    <source>
        <dbReference type="Proteomes" id="UP000199321"/>
    </source>
</evidence>
<feature type="signal peptide" evidence="2">
    <location>
        <begin position="1"/>
        <end position="33"/>
    </location>
</feature>
<feature type="region of interest" description="Disordered" evidence="1">
    <location>
        <begin position="1033"/>
        <end position="1063"/>
    </location>
</feature>
<evidence type="ECO:0000256" key="1">
    <source>
        <dbReference type="SAM" id="MobiDB-lite"/>
    </source>
</evidence>
<gene>
    <name evidence="4" type="ORF">SAMN05421855_106140</name>
</gene>
<dbReference type="STRING" id="227084.SAMN05421855_106140"/>
<dbReference type="SUPFAM" id="SSF53300">
    <property type="entry name" value="vWA-like"/>
    <property type="match status" value="1"/>
</dbReference>
<dbReference type="InterPro" id="IPR002035">
    <property type="entry name" value="VWF_A"/>
</dbReference>
<name>A0A1G7IQK9_9FLAO</name>
<feature type="chain" id="PRO_5011769800" evidence="2">
    <location>
        <begin position="34"/>
        <end position="1875"/>
    </location>
</feature>
<proteinExistence type="predicted"/>
<dbReference type="InterPro" id="IPR036465">
    <property type="entry name" value="vWFA_dom_sf"/>
</dbReference>
<evidence type="ECO:0000313" key="4">
    <source>
        <dbReference type="EMBL" id="SDF14895.1"/>
    </source>
</evidence>
<reference evidence="4 5" key="1">
    <citation type="submission" date="2016-10" db="EMBL/GenBank/DDBJ databases">
        <authorList>
            <person name="de Groot N.N."/>
        </authorList>
    </citation>
    <scope>NUCLEOTIDE SEQUENCE [LARGE SCALE GENOMIC DNA]</scope>
    <source>
        <strain evidence="4 5">DSM 16195</strain>
    </source>
</reference>
<feature type="compositionally biased region" description="Polar residues" evidence="1">
    <location>
        <begin position="1046"/>
        <end position="1063"/>
    </location>
</feature>
<dbReference type="SMART" id="SM00327">
    <property type="entry name" value="VWA"/>
    <property type="match status" value="1"/>
</dbReference>
<keyword evidence="2" id="KW-0732">Signal</keyword>
<dbReference type="InterPro" id="IPR025667">
    <property type="entry name" value="SprB_repeat"/>
</dbReference>
<dbReference type="Gene3D" id="2.60.40.740">
    <property type="match status" value="10"/>
</dbReference>
<evidence type="ECO:0000256" key="2">
    <source>
        <dbReference type="SAM" id="SignalP"/>
    </source>
</evidence>
<dbReference type="Pfam" id="PF13519">
    <property type="entry name" value="VWA_2"/>
    <property type="match status" value="1"/>
</dbReference>
<dbReference type="Pfam" id="PF13573">
    <property type="entry name" value="SprB"/>
    <property type="match status" value="13"/>
</dbReference>
<dbReference type="CDD" id="cd00198">
    <property type="entry name" value="vWFA"/>
    <property type="match status" value="1"/>
</dbReference>
<dbReference type="Gene3D" id="3.40.50.410">
    <property type="entry name" value="von Willebrand factor, type A domain"/>
    <property type="match status" value="1"/>
</dbReference>
<feature type="region of interest" description="Disordered" evidence="1">
    <location>
        <begin position="1513"/>
        <end position="1533"/>
    </location>
</feature>
<feature type="compositionally biased region" description="Low complexity" evidence="1">
    <location>
        <begin position="1519"/>
        <end position="1533"/>
    </location>
</feature>
<dbReference type="RefSeq" id="WP_139149434.1">
    <property type="nucleotide sequence ID" value="NZ_FNBA01000006.1"/>
</dbReference>
<organism evidence="4 5">
    <name type="scientific">Ulvibacter litoralis</name>
    <dbReference type="NCBI Taxonomy" id="227084"/>
    <lineage>
        <taxon>Bacteria</taxon>
        <taxon>Pseudomonadati</taxon>
        <taxon>Bacteroidota</taxon>
        <taxon>Flavobacteriia</taxon>
        <taxon>Flavobacteriales</taxon>
        <taxon>Flavobacteriaceae</taxon>
        <taxon>Ulvibacter</taxon>
    </lineage>
</organism>
<keyword evidence="5" id="KW-1185">Reference proteome</keyword>
<feature type="non-terminal residue" evidence="4">
    <location>
        <position position="1875"/>
    </location>
</feature>
<protein>
    <submittedName>
        <fullName evidence="4">SprB repeat-containing protein</fullName>
    </submittedName>
</protein>
<dbReference type="PROSITE" id="PS50234">
    <property type="entry name" value="VWFA"/>
    <property type="match status" value="1"/>
</dbReference>
<feature type="domain" description="VWFA" evidence="3">
    <location>
        <begin position="68"/>
        <end position="275"/>
    </location>
</feature>
<dbReference type="Proteomes" id="UP000199321">
    <property type="component" value="Unassembled WGS sequence"/>
</dbReference>